<sequence>MKKIDAVLFDMDGVIFDTENVYLDIWTKVFEKYGYTMTLDVYISVMGTGRENVIKTFLEIYGEDLPIGEMYIEKDKKLEEVIKNGLVPTKQGAKEILNYFKQKNYKIALATAAKRDRVTRQLKMADMIDIFDDIVCGDDIKFGKPNPEIFLKAAQKLSVDPGKCLVIEDSPAGIKAAFNAKMTGIHVEDLKKADEEILNYCYKSFKNLLEIQEYFNNLEI</sequence>
<dbReference type="AlphaFoldDB" id="A0A964RMX4"/>
<proteinExistence type="predicted"/>
<reference evidence="1" key="1">
    <citation type="submission" date="2019-12" db="EMBL/GenBank/DDBJ databases">
        <title>Microbes associate with the intestines of laboratory mice.</title>
        <authorList>
            <person name="Navarre W."/>
            <person name="Wong E."/>
        </authorList>
    </citation>
    <scope>NUCLEOTIDE SEQUENCE</scope>
    <source>
        <strain evidence="1">NM79_F5</strain>
    </source>
</reference>
<dbReference type="InterPro" id="IPR023198">
    <property type="entry name" value="PGP-like_dom2"/>
</dbReference>
<gene>
    <name evidence="1" type="ORF">GKZ28_12955</name>
</gene>
<dbReference type="PANTHER" id="PTHR18901:SF38">
    <property type="entry name" value="PSEUDOURIDINE-5'-PHOSPHATASE"/>
    <property type="match status" value="1"/>
</dbReference>
<accession>A0A964RMX4</accession>
<dbReference type="SUPFAM" id="SSF56784">
    <property type="entry name" value="HAD-like"/>
    <property type="match status" value="1"/>
</dbReference>
<evidence type="ECO:0000313" key="2">
    <source>
        <dbReference type="Proteomes" id="UP000656077"/>
    </source>
</evidence>
<dbReference type="InterPro" id="IPR023214">
    <property type="entry name" value="HAD_sf"/>
</dbReference>
<dbReference type="SFLD" id="SFLDS00003">
    <property type="entry name" value="Haloacid_Dehalogenase"/>
    <property type="match status" value="1"/>
</dbReference>
<dbReference type="SFLD" id="SFLDG01135">
    <property type="entry name" value="C1.5.6:_HAD__Beta-PGM__Phospha"/>
    <property type="match status" value="1"/>
</dbReference>
<dbReference type="NCBIfam" id="TIGR01509">
    <property type="entry name" value="HAD-SF-IA-v3"/>
    <property type="match status" value="1"/>
</dbReference>
<dbReference type="Gene3D" id="3.40.50.1000">
    <property type="entry name" value="HAD superfamily/HAD-like"/>
    <property type="match status" value="1"/>
</dbReference>
<dbReference type="Pfam" id="PF13419">
    <property type="entry name" value="HAD_2"/>
    <property type="match status" value="1"/>
</dbReference>
<dbReference type="InterPro" id="IPR036412">
    <property type="entry name" value="HAD-like_sf"/>
</dbReference>
<name>A0A964RMX4_9CLOT</name>
<dbReference type="Gene3D" id="1.10.150.240">
    <property type="entry name" value="Putative phosphatase, domain 2"/>
    <property type="match status" value="1"/>
</dbReference>
<dbReference type="InterPro" id="IPR041492">
    <property type="entry name" value="HAD_2"/>
</dbReference>
<keyword evidence="1" id="KW-0378">Hydrolase</keyword>
<dbReference type="GO" id="GO:0016787">
    <property type="term" value="F:hydrolase activity"/>
    <property type="evidence" value="ECO:0007669"/>
    <property type="project" value="UniProtKB-KW"/>
</dbReference>
<evidence type="ECO:0000313" key="1">
    <source>
        <dbReference type="EMBL" id="MVX64602.1"/>
    </source>
</evidence>
<dbReference type="NCBIfam" id="TIGR01549">
    <property type="entry name" value="HAD-SF-IA-v1"/>
    <property type="match status" value="1"/>
</dbReference>
<dbReference type="PANTHER" id="PTHR18901">
    <property type="entry name" value="2-DEOXYGLUCOSE-6-PHOSPHATE PHOSPHATASE 2"/>
    <property type="match status" value="1"/>
</dbReference>
<comment type="caution">
    <text evidence="1">The sequence shown here is derived from an EMBL/GenBank/DDBJ whole genome shotgun (WGS) entry which is preliminary data.</text>
</comment>
<organism evidence="1 2">
    <name type="scientific">Clostridium chromiireducens</name>
    <dbReference type="NCBI Taxonomy" id="225345"/>
    <lineage>
        <taxon>Bacteria</taxon>
        <taxon>Bacillati</taxon>
        <taxon>Bacillota</taxon>
        <taxon>Clostridia</taxon>
        <taxon>Eubacteriales</taxon>
        <taxon>Clostridiaceae</taxon>
        <taxon>Clostridium</taxon>
    </lineage>
</organism>
<dbReference type="PRINTS" id="PR00413">
    <property type="entry name" value="HADHALOGNASE"/>
</dbReference>
<dbReference type="EMBL" id="WSRQ01000019">
    <property type="protein sequence ID" value="MVX64602.1"/>
    <property type="molecule type" value="Genomic_DNA"/>
</dbReference>
<protein>
    <submittedName>
        <fullName evidence="1">HAD-IA family hydrolase</fullName>
    </submittedName>
</protein>
<dbReference type="SFLD" id="SFLDG01129">
    <property type="entry name" value="C1.5:_HAD__Beta-PGM__Phosphata"/>
    <property type="match status" value="1"/>
</dbReference>
<dbReference type="InterPro" id="IPR006439">
    <property type="entry name" value="HAD-SF_hydro_IA"/>
</dbReference>
<dbReference type="RefSeq" id="WP_160359489.1">
    <property type="nucleotide sequence ID" value="NZ_WSRQ01000019.1"/>
</dbReference>
<dbReference type="CDD" id="cd07505">
    <property type="entry name" value="HAD_BPGM-like"/>
    <property type="match status" value="1"/>
</dbReference>
<dbReference type="Proteomes" id="UP000656077">
    <property type="component" value="Unassembled WGS sequence"/>
</dbReference>